<keyword evidence="6 9" id="KW-0647">Proteasome</keyword>
<comment type="subcellular location">
    <subcellularLocation>
        <location evidence="9">Cytoplasm</location>
    </subcellularLocation>
    <subcellularLocation>
        <location evidence="9">Nucleus</location>
    </subcellularLocation>
</comment>
<keyword evidence="2 9" id="KW-0963">Cytoplasm</keyword>
<gene>
    <name evidence="10" type="ORF">cubi_01063</name>
</gene>
<dbReference type="GO" id="GO:0005839">
    <property type="term" value="C:proteasome core complex"/>
    <property type="evidence" value="ECO:0007669"/>
    <property type="project" value="InterPro"/>
</dbReference>
<feature type="active site" description="Nucleophile" evidence="8">
    <location>
        <position position="42"/>
    </location>
</feature>
<keyword evidence="3" id="KW-0645">Protease</keyword>
<dbReference type="InterPro" id="IPR016050">
    <property type="entry name" value="Proteasome_bsu_CS"/>
</dbReference>
<dbReference type="GO" id="GO:0051603">
    <property type="term" value="P:proteolysis involved in protein catabolic process"/>
    <property type="evidence" value="ECO:0007669"/>
    <property type="project" value="InterPro"/>
</dbReference>
<evidence type="ECO:0000256" key="8">
    <source>
        <dbReference type="PIRSR" id="PIRSR600243-1"/>
    </source>
</evidence>
<sequence>MNTYLNTYFFERSTNGFLFDNHIGTGPSICDTNELTMVKTGTTIVGVACNDCVVLGADTRATNGPIVADKDCDKIHRLSDNIFAAGAGTAADLDHVTSLIEGNLELQKLQMNRKPRVANAVSMLSNHLYKYQGYVGAHLIVAGSDSTGNYVFQVSANGCIMQLPFTSMGSGSLCARSILEARYRDGLTENECVELVSAAIRAGIYNDLYSGSNVNILVIKSNSVKHFRHFDTDASERIYRQPKPISFPIGTTPIISEKTEDLSSFVVEISEAQIEDENMD</sequence>
<keyword evidence="11" id="KW-1185">Reference proteome</keyword>
<dbReference type="PANTHER" id="PTHR32194">
    <property type="entry name" value="METALLOPROTEASE TLDD"/>
    <property type="match status" value="1"/>
</dbReference>
<organism evidence="10 11">
    <name type="scientific">Cryptosporidium ubiquitum</name>
    <dbReference type="NCBI Taxonomy" id="857276"/>
    <lineage>
        <taxon>Eukaryota</taxon>
        <taxon>Sar</taxon>
        <taxon>Alveolata</taxon>
        <taxon>Apicomplexa</taxon>
        <taxon>Conoidasida</taxon>
        <taxon>Coccidia</taxon>
        <taxon>Eucoccidiorida</taxon>
        <taxon>Eimeriorina</taxon>
        <taxon>Cryptosporidiidae</taxon>
        <taxon>Cryptosporidium</taxon>
    </lineage>
</organism>
<evidence type="ECO:0000256" key="4">
    <source>
        <dbReference type="ARBA" id="ARBA00022698"/>
    </source>
</evidence>
<comment type="function">
    <text evidence="9">Component of the proteasome, a multicatalytic proteinase complex which is characterized by its ability to cleave peptides with Arg, Phe, Tyr, Leu, and Glu adjacent to the leaving group at neutral or slightly basic pH. The proteasome has an ATP-dependent proteolytic activity.</text>
</comment>
<evidence type="ECO:0000256" key="7">
    <source>
        <dbReference type="ARBA" id="ARBA00023242"/>
    </source>
</evidence>
<dbReference type="GO" id="GO:0005737">
    <property type="term" value="C:cytoplasm"/>
    <property type="evidence" value="ECO:0007669"/>
    <property type="project" value="UniProtKB-SubCell"/>
</dbReference>
<dbReference type="GeneID" id="39977854"/>
<dbReference type="OrthoDB" id="429533at2759"/>
<comment type="similarity">
    <text evidence="9">Belongs to the peptidase T1B family.</text>
</comment>
<evidence type="ECO:0000256" key="1">
    <source>
        <dbReference type="ARBA" id="ARBA00001198"/>
    </source>
</evidence>
<dbReference type="SUPFAM" id="SSF56235">
    <property type="entry name" value="N-terminal nucleophile aminohydrolases (Ntn hydrolases)"/>
    <property type="match status" value="1"/>
</dbReference>
<dbReference type="EMBL" id="LRBP01000012">
    <property type="protein sequence ID" value="OII74219.1"/>
    <property type="molecule type" value="Genomic_DNA"/>
</dbReference>
<dbReference type="Gene3D" id="3.60.20.10">
    <property type="entry name" value="Glutamine Phosphoribosylpyrophosphate, subunit 1, domain 1"/>
    <property type="match status" value="1"/>
</dbReference>
<dbReference type="GO" id="GO:0004298">
    <property type="term" value="F:threonine-type endopeptidase activity"/>
    <property type="evidence" value="ECO:0007669"/>
    <property type="project" value="UniProtKB-KW"/>
</dbReference>
<comment type="caution">
    <text evidence="10">The sequence shown here is derived from an EMBL/GenBank/DDBJ whole genome shotgun (WGS) entry which is preliminary data.</text>
</comment>
<evidence type="ECO:0000256" key="5">
    <source>
        <dbReference type="ARBA" id="ARBA00022801"/>
    </source>
</evidence>
<dbReference type="Pfam" id="PF00227">
    <property type="entry name" value="Proteasome"/>
    <property type="match status" value="1"/>
</dbReference>
<keyword evidence="4" id="KW-0888">Threonine protease</keyword>
<evidence type="ECO:0000313" key="11">
    <source>
        <dbReference type="Proteomes" id="UP000186176"/>
    </source>
</evidence>
<protein>
    <recommendedName>
        <fullName evidence="9">Proteasome subunit beta</fullName>
    </recommendedName>
</protein>
<dbReference type="PROSITE" id="PS00854">
    <property type="entry name" value="PROTEASOME_BETA_1"/>
    <property type="match status" value="1"/>
</dbReference>
<accession>A0A1J4ML96</accession>
<dbReference type="AlphaFoldDB" id="A0A1J4ML96"/>
<dbReference type="InterPro" id="IPR023333">
    <property type="entry name" value="Proteasome_suB-type"/>
</dbReference>
<comment type="catalytic activity">
    <reaction evidence="1">
        <text>Cleavage of peptide bonds with very broad specificity.</text>
        <dbReference type="EC" id="3.4.25.1"/>
    </reaction>
</comment>
<evidence type="ECO:0000313" key="10">
    <source>
        <dbReference type="EMBL" id="OII74219.1"/>
    </source>
</evidence>
<reference evidence="10 11" key="1">
    <citation type="submission" date="2016-10" db="EMBL/GenBank/DDBJ databases">
        <title>Reductive evolution of mitochondrial metabolism and differential evolution of invasion-related proteins in Cryptosporidium.</title>
        <authorList>
            <person name="Liu S."/>
            <person name="Roellig D.M."/>
            <person name="Guo Y."/>
            <person name="Li N."/>
            <person name="Frace M.A."/>
            <person name="Tang K."/>
            <person name="Zhang L."/>
            <person name="Feng Y."/>
            <person name="Xiao L."/>
        </authorList>
    </citation>
    <scope>NUCLEOTIDE SEQUENCE [LARGE SCALE GENOMIC DNA]</scope>
    <source>
        <strain evidence="10">39726</strain>
    </source>
</reference>
<dbReference type="PROSITE" id="PS51476">
    <property type="entry name" value="PROTEASOME_BETA_2"/>
    <property type="match status" value="1"/>
</dbReference>
<dbReference type="InterPro" id="IPR000243">
    <property type="entry name" value="Pept_T1A_subB"/>
</dbReference>
<dbReference type="Proteomes" id="UP000186176">
    <property type="component" value="Unassembled WGS sequence"/>
</dbReference>
<dbReference type="VEuPathDB" id="CryptoDB:cubi_01063"/>
<evidence type="ECO:0000256" key="2">
    <source>
        <dbReference type="ARBA" id="ARBA00022490"/>
    </source>
</evidence>
<dbReference type="PANTHER" id="PTHR32194:SF4">
    <property type="entry name" value="PROTEASOME SUBUNIT BETA TYPE-7"/>
    <property type="match status" value="1"/>
</dbReference>
<evidence type="ECO:0000256" key="3">
    <source>
        <dbReference type="ARBA" id="ARBA00022670"/>
    </source>
</evidence>
<dbReference type="PRINTS" id="PR00141">
    <property type="entry name" value="PROTEASOME"/>
</dbReference>
<comment type="subunit">
    <text evidence="9">Component of the proteasome complex.</text>
</comment>
<dbReference type="InterPro" id="IPR029055">
    <property type="entry name" value="Ntn_hydrolases_N"/>
</dbReference>
<dbReference type="CDD" id="cd03763">
    <property type="entry name" value="proteasome_beta_type_7"/>
    <property type="match status" value="1"/>
</dbReference>
<keyword evidence="5 10" id="KW-0378">Hydrolase</keyword>
<evidence type="ECO:0000256" key="9">
    <source>
        <dbReference type="RuleBase" id="RU004203"/>
    </source>
</evidence>
<dbReference type="InterPro" id="IPR001353">
    <property type="entry name" value="Proteasome_sua/b"/>
</dbReference>
<keyword evidence="7 9" id="KW-0539">Nucleus</keyword>
<name>A0A1J4ML96_9CRYT</name>
<dbReference type="RefSeq" id="XP_028875412.1">
    <property type="nucleotide sequence ID" value="XM_029018075.1"/>
</dbReference>
<evidence type="ECO:0000256" key="6">
    <source>
        <dbReference type="ARBA" id="ARBA00022942"/>
    </source>
</evidence>
<dbReference type="GO" id="GO:0005634">
    <property type="term" value="C:nucleus"/>
    <property type="evidence" value="ECO:0007669"/>
    <property type="project" value="UniProtKB-SubCell"/>
</dbReference>
<proteinExistence type="inferred from homology"/>